<dbReference type="SUPFAM" id="SSF55785">
    <property type="entry name" value="PYP-like sensor domain (PAS domain)"/>
    <property type="match status" value="1"/>
</dbReference>
<accession>A0A2H9VTJ1</accession>
<evidence type="ECO:0000313" key="4">
    <source>
        <dbReference type="Proteomes" id="UP000242687"/>
    </source>
</evidence>
<organism evidence="3 4">
    <name type="scientific">Mucilaginibacter auburnensis</name>
    <dbReference type="NCBI Taxonomy" id="1457233"/>
    <lineage>
        <taxon>Bacteria</taxon>
        <taxon>Pseudomonadati</taxon>
        <taxon>Bacteroidota</taxon>
        <taxon>Sphingobacteriia</taxon>
        <taxon>Sphingobacteriales</taxon>
        <taxon>Sphingobacteriaceae</taxon>
        <taxon>Mucilaginibacter</taxon>
    </lineage>
</organism>
<evidence type="ECO:0000256" key="1">
    <source>
        <dbReference type="SAM" id="Coils"/>
    </source>
</evidence>
<name>A0A2H9VTJ1_9SPHI</name>
<sequence length="201" mass="22423">MAIFKLFAPAMNKTKLLSCEELLDIFSTSHIATAIYTTDDLVIEAATQAMLSFWGRSRDIVGLPLEVAVPELKGQPFAQQMKSALATGITFSAKGVAAQLMHNGKLNTFYYDYEYRPVKNADGDIICLLHHATDVTERVLGEMALANEEQQRQILERELALNEELSAANEELAAINEELHQTQTELNTLNDELEERIQVVP</sequence>
<dbReference type="Proteomes" id="UP000242687">
    <property type="component" value="Unassembled WGS sequence"/>
</dbReference>
<proteinExistence type="predicted"/>
<reference evidence="3 4" key="1">
    <citation type="submission" date="2017-11" db="EMBL/GenBank/DDBJ databases">
        <title>Genomic Encyclopedia of Archaeal and Bacterial Type Strains, Phase II (KMG-II): From Individual Species to Whole Genera.</title>
        <authorList>
            <person name="Goeker M."/>
        </authorList>
    </citation>
    <scope>NUCLEOTIDE SEQUENCE [LARGE SCALE GENOMIC DNA]</scope>
    <source>
        <strain evidence="3 4">DSM 28175</strain>
    </source>
</reference>
<keyword evidence="1" id="KW-0175">Coiled coil</keyword>
<dbReference type="EMBL" id="PGFJ01000001">
    <property type="protein sequence ID" value="PJJ84131.1"/>
    <property type="molecule type" value="Genomic_DNA"/>
</dbReference>
<gene>
    <name evidence="3" type="ORF">CLV57_1135</name>
</gene>
<comment type="caution">
    <text evidence="3">The sequence shown here is derived from an EMBL/GenBank/DDBJ whole genome shotgun (WGS) entry which is preliminary data.</text>
</comment>
<dbReference type="InterPro" id="IPR013656">
    <property type="entry name" value="PAS_4"/>
</dbReference>
<feature type="coiled-coil region" evidence="1">
    <location>
        <begin position="145"/>
        <end position="196"/>
    </location>
</feature>
<feature type="domain" description="PAS fold-4" evidence="2">
    <location>
        <begin position="34"/>
        <end position="139"/>
    </location>
</feature>
<dbReference type="Gene3D" id="3.30.450.20">
    <property type="entry name" value="PAS domain"/>
    <property type="match status" value="1"/>
</dbReference>
<keyword evidence="4" id="KW-1185">Reference proteome</keyword>
<dbReference type="AlphaFoldDB" id="A0A2H9VTJ1"/>
<protein>
    <submittedName>
        <fullName evidence="3">PAS domain-containing protein</fullName>
    </submittedName>
</protein>
<dbReference type="Pfam" id="PF08448">
    <property type="entry name" value="PAS_4"/>
    <property type="match status" value="1"/>
</dbReference>
<evidence type="ECO:0000313" key="3">
    <source>
        <dbReference type="EMBL" id="PJJ84131.1"/>
    </source>
</evidence>
<dbReference type="InterPro" id="IPR035965">
    <property type="entry name" value="PAS-like_dom_sf"/>
</dbReference>
<evidence type="ECO:0000259" key="2">
    <source>
        <dbReference type="Pfam" id="PF08448"/>
    </source>
</evidence>